<evidence type="ECO:0000313" key="1">
    <source>
        <dbReference type="EMBL" id="MCF4143113.1"/>
    </source>
</evidence>
<comment type="caution">
    <text evidence="1">The sequence shown here is derived from an EMBL/GenBank/DDBJ whole genome shotgun (WGS) entry which is preliminary data.</text>
</comment>
<gene>
    <name evidence="1" type="ORF">L2W38_09845</name>
</gene>
<dbReference type="Proteomes" id="UP001200430">
    <property type="component" value="Unassembled WGS sequence"/>
</dbReference>
<dbReference type="RefSeq" id="WP_236099817.1">
    <property type="nucleotide sequence ID" value="NZ_JAKGUD010000010.1"/>
</dbReference>
<name>A0ABS9EPI7_9BACT</name>
<reference evidence="1 2" key="1">
    <citation type="submission" date="2022-01" db="EMBL/GenBank/DDBJ databases">
        <title>Dethiosulfovibrio faecalis sp. nov., a novel proteolytic, non-sulfur-reducing bacterium isolated from a marine aquaculture solid waste bioreactor.</title>
        <authorList>
            <person name="Grabowski S."/>
            <person name="Apolinario E."/>
            <person name="Schneider N."/>
            <person name="Marshall C.W."/>
            <person name="Sowers K.R."/>
        </authorList>
    </citation>
    <scope>NUCLEOTIDE SEQUENCE [LARGE SCALE GENOMIC DNA]</scope>
    <source>
        <strain evidence="1 2">DSM 12537</strain>
    </source>
</reference>
<sequence length="120" mass="13316">MSYDPVANYELTDIEEIPHGEMVVTASGETVFVRRPGGRVRFRATFQGHFTSHPAGFFTVGEVFSHQGIEYVVEQIKLSGLHRIKAVDGEFFDGRSYEIQALSSRAYDGSLAIDEPMAGE</sequence>
<accession>A0ABS9EPI7</accession>
<dbReference type="EMBL" id="JAKGUD010000010">
    <property type="protein sequence ID" value="MCF4143113.1"/>
    <property type="molecule type" value="Genomic_DNA"/>
</dbReference>
<organism evidence="1 2">
    <name type="scientific">Dethiosulfovibrio marinus</name>
    <dbReference type="NCBI Taxonomy" id="133532"/>
    <lineage>
        <taxon>Bacteria</taxon>
        <taxon>Thermotogati</taxon>
        <taxon>Synergistota</taxon>
        <taxon>Synergistia</taxon>
        <taxon>Synergistales</taxon>
        <taxon>Dethiosulfovibrionaceae</taxon>
        <taxon>Dethiosulfovibrio</taxon>
    </lineage>
</organism>
<protein>
    <submittedName>
        <fullName evidence="1">Uncharacterized protein</fullName>
    </submittedName>
</protein>
<keyword evidence="2" id="KW-1185">Reference proteome</keyword>
<evidence type="ECO:0000313" key="2">
    <source>
        <dbReference type="Proteomes" id="UP001200430"/>
    </source>
</evidence>
<proteinExistence type="predicted"/>